<evidence type="ECO:0000313" key="3">
    <source>
        <dbReference type="Proteomes" id="UP000185210"/>
    </source>
</evidence>
<dbReference type="GO" id="GO:0009306">
    <property type="term" value="P:protein secretion"/>
    <property type="evidence" value="ECO:0007669"/>
    <property type="project" value="InterPro"/>
</dbReference>
<proteinExistence type="predicted"/>
<evidence type="ECO:0000313" key="2">
    <source>
        <dbReference type="EMBL" id="SIC25340.1"/>
    </source>
</evidence>
<dbReference type="AlphaFoldDB" id="A0AB38D734"/>
<sequence length="92" mass="9112">MPESLNVDPGGLRRAASHSDDLSRELSCVGDAGSAGGSQPTAGAVQSVHALVASVRADQAAFLSGRAGTLTSGANGYENTDSGSAKTFGETM</sequence>
<evidence type="ECO:0008006" key="4">
    <source>
        <dbReference type="Google" id="ProtNLM"/>
    </source>
</evidence>
<organism evidence="2 3">
    <name type="scientific">Mycobacteroides abscessus subsp. abscessus</name>
    <dbReference type="NCBI Taxonomy" id="1185650"/>
    <lineage>
        <taxon>Bacteria</taxon>
        <taxon>Bacillati</taxon>
        <taxon>Actinomycetota</taxon>
        <taxon>Actinomycetes</taxon>
        <taxon>Mycobacteriales</taxon>
        <taxon>Mycobacteriaceae</taxon>
        <taxon>Mycobacteroides</taxon>
        <taxon>Mycobacteroides abscessus</taxon>
    </lineage>
</organism>
<gene>
    <name evidence="2" type="ORF">SAMEA2070301_05622</name>
</gene>
<dbReference type="Proteomes" id="UP000185210">
    <property type="component" value="Unassembled WGS sequence"/>
</dbReference>
<evidence type="ECO:0000256" key="1">
    <source>
        <dbReference type="SAM" id="MobiDB-lite"/>
    </source>
</evidence>
<dbReference type="InterPro" id="IPR022536">
    <property type="entry name" value="EspC"/>
</dbReference>
<accession>A0AB38D734</accession>
<feature type="compositionally biased region" description="Polar residues" evidence="1">
    <location>
        <begin position="69"/>
        <end position="85"/>
    </location>
</feature>
<dbReference type="Pfam" id="PF10824">
    <property type="entry name" value="T7SS_ESX_EspC"/>
    <property type="match status" value="1"/>
</dbReference>
<comment type="caution">
    <text evidence="2">The sequence shown here is derived from an EMBL/GenBank/DDBJ whole genome shotgun (WGS) entry which is preliminary data.</text>
</comment>
<feature type="region of interest" description="Disordered" evidence="1">
    <location>
        <begin position="1"/>
        <end position="43"/>
    </location>
</feature>
<name>A0AB38D734_9MYCO</name>
<dbReference type="RefSeq" id="WP_052621682.1">
    <property type="nucleotide sequence ID" value="NZ_CP065266.1"/>
</dbReference>
<reference evidence="2 3" key="1">
    <citation type="submission" date="2016-11" db="EMBL/GenBank/DDBJ databases">
        <authorList>
            <consortium name="Pathogen Informatics"/>
        </authorList>
    </citation>
    <scope>NUCLEOTIDE SEQUENCE [LARGE SCALE GENOMIC DNA]</scope>
    <source>
        <strain evidence="2 3">104</strain>
    </source>
</reference>
<protein>
    <recommendedName>
        <fullName evidence="4">ESX-1 secretion-associated protein</fullName>
    </recommendedName>
</protein>
<dbReference type="EMBL" id="FSHM01000018">
    <property type="protein sequence ID" value="SIC25340.1"/>
    <property type="molecule type" value="Genomic_DNA"/>
</dbReference>
<feature type="region of interest" description="Disordered" evidence="1">
    <location>
        <begin position="68"/>
        <end position="92"/>
    </location>
</feature>